<organism evidence="1 2">
    <name type="scientific">Sporolactobacillus inulinus</name>
    <dbReference type="NCBI Taxonomy" id="2078"/>
    <lineage>
        <taxon>Bacteria</taxon>
        <taxon>Bacillati</taxon>
        <taxon>Bacillota</taxon>
        <taxon>Bacilli</taxon>
        <taxon>Bacillales</taxon>
        <taxon>Sporolactobacillaceae</taxon>
        <taxon>Sporolactobacillus</taxon>
    </lineage>
</organism>
<dbReference type="Pfam" id="PF06257">
    <property type="entry name" value="VEG"/>
    <property type="match status" value="1"/>
</dbReference>
<dbReference type="GO" id="GO:0006355">
    <property type="term" value="P:regulation of DNA-templated transcription"/>
    <property type="evidence" value="ECO:0007669"/>
    <property type="project" value="InterPro"/>
</dbReference>
<dbReference type="PANTHER" id="PTHR40026:SF1">
    <property type="entry name" value="PROTEIN VEG"/>
    <property type="match status" value="1"/>
</dbReference>
<dbReference type="AlphaFoldDB" id="A0A4Y1ZET4"/>
<dbReference type="Gene3D" id="2.30.30.100">
    <property type="match status" value="1"/>
</dbReference>
<dbReference type="PANTHER" id="PTHR40026">
    <property type="entry name" value="PROTEIN VEG"/>
    <property type="match status" value="1"/>
</dbReference>
<evidence type="ECO:0000313" key="1">
    <source>
        <dbReference type="EMBL" id="GAY77637.1"/>
    </source>
</evidence>
<accession>A0A4Y1ZET4</accession>
<gene>
    <name evidence="1" type="ORF">NBRC111894_3191</name>
</gene>
<dbReference type="Proteomes" id="UP000319716">
    <property type="component" value="Unassembled WGS sequence"/>
</dbReference>
<comment type="caution">
    <text evidence="1">The sequence shown here is derived from an EMBL/GenBank/DDBJ whole genome shotgun (WGS) entry which is preliminary data.</text>
</comment>
<protein>
    <submittedName>
        <fullName evidence="1">Veg protein</fullName>
    </submittedName>
</protein>
<sequence length="60" mass="7218">MEGTYPSVFTVRLDKESSAYDRVSYSYTDVLTDAVELTFWRRWRAVNDDRLSDFDDKHYK</sequence>
<reference evidence="1 2" key="1">
    <citation type="submission" date="2017-11" db="EMBL/GenBank/DDBJ databases">
        <title>Draft Genome Sequence of Sporolactobacillus inulinus NBRC 111894 Isolated from Koso, a Japanese Sugar-Vegetable Fermented Beverage.</title>
        <authorList>
            <person name="Chiou T.Y."/>
            <person name="Oshima K."/>
            <person name="Suda W."/>
            <person name="Hattori M."/>
            <person name="Takahashi T."/>
        </authorList>
    </citation>
    <scope>NUCLEOTIDE SEQUENCE [LARGE SCALE GENOMIC DNA]</scope>
    <source>
        <strain evidence="1 2">NBRC111894</strain>
    </source>
</reference>
<name>A0A4Y1ZET4_9BACL</name>
<proteinExistence type="predicted"/>
<dbReference type="InterPro" id="IPR009366">
    <property type="entry name" value="Protein_Veg"/>
</dbReference>
<evidence type="ECO:0000313" key="2">
    <source>
        <dbReference type="Proteomes" id="UP000319716"/>
    </source>
</evidence>
<dbReference type="EMBL" id="BEXB01000030">
    <property type="protein sequence ID" value="GAY77637.1"/>
    <property type="molecule type" value="Genomic_DNA"/>
</dbReference>